<keyword evidence="3" id="KW-1185">Reference proteome</keyword>
<evidence type="ECO:0000313" key="2">
    <source>
        <dbReference type="EMBL" id="RII81989.1"/>
    </source>
</evidence>
<accession>A0ABX9MSS1</accession>
<organism evidence="2 3">
    <name type="scientific">Neopusillimonas maritima</name>
    <dbReference type="NCBI Taxonomy" id="2026239"/>
    <lineage>
        <taxon>Bacteria</taxon>
        <taxon>Pseudomonadati</taxon>
        <taxon>Pseudomonadota</taxon>
        <taxon>Betaproteobacteria</taxon>
        <taxon>Burkholderiales</taxon>
        <taxon>Alcaligenaceae</taxon>
        <taxon>Neopusillimonas</taxon>
    </lineage>
</organism>
<evidence type="ECO:0008006" key="4">
    <source>
        <dbReference type="Google" id="ProtNLM"/>
    </source>
</evidence>
<keyword evidence="1" id="KW-0812">Transmembrane</keyword>
<dbReference type="InterPro" id="IPR001387">
    <property type="entry name" value="Cro/C1-type_HTH"/>
</dbReference>
<dbReference type="CDD" id="cd00093">
    <property type="entry name" value="HTH_XRE"/>
    <property type="match status" value="1"/>
</dbReference>
<gene>
    <name evidence="2" type="ORF">CJO09_13370</name>
</gene>
<protein>
    <recommendedName>
        <fullName evidence="4">Helix-turn-helix domain-containing protein</fullName>
    </recommendedName>
</protein>
<name>A0ABX9MSS1_9BURK</name>
<dbReference type="PANTHER" id="PTHR34475:SF1">
    <property type="entry name" value="CYTOSKELETON PROTEIN RODZ"/>
    <property type="match status" value="1"/>
</dbReference>
<dbReference type="PANTHER" id="PTHR34475">
    <property type="match status" value="1"/>
</dbReference>
<dbReference type="Proteomes" id="UP000266483">
    <property type="component" value="Unassembled WGS sequence"/>
</dbReference>
<dbReference type="Pfam" id="PF13413">
    <property type="entry name" value="HTH_25"/>
    <property type="match status" value="1"/>
</dbReference>
<sequence length="165" mass="18068">MTQPLLKEDAESASVIPLREGIGSAFKTLRQSKRITLSEASGRIKFSTRQIQALENEEWDILPTGVPLRGLVKNYARFLEADVDAMLVMLESQVASATPPRSAIEPAKGGAAFTPTDLPSQAEGGGFPWGWFLIIVALLVVAGFYAVDQGWVPESWLAFEWFKSL</sequence>
<dbReference type="RefSeq" id="WP_119442806.1">
    <property type="nucleotide sequence ID" value="NZ_CP170494.1"/>
</dbReference>
<keyword evidence="1" id="KW-0472">Membrane</keyword>
<dbReference type="Gene3D" id="1.10.260.40">
    <property type="entry name" value="lambda repressor-like DNA-binding domains"/>
    <property type="match status" value="1"/>
</dbReference>
<evidence type="ECO:0000256" key="1">
    <source>
        <dbReference type="SAM" id="Phobius"/>
    </source>
</evidence>
<evidence type="ECO:0000313" key="3">
    <source>
        <dbReference type="Proteomes" id="UP000266483"/>
    </source>
</evidence>
<dbReference type="EMBL" id="NQOU01000006">
    <property type="protein sequence ID" value="RII81989.1"/>
    <property type="molecule type" value="Genomic_DNA"/>
</dbReference>
<keyword evidence="1" id="KW-1133">Transmembrane helix</keyword>
<comment type="caution">
    <text evidence="2">The sequence shown here is derived from an EMBL/GenBank/DDBJ whole genome shotgun (WGS) entry which is preliminary data.</text>
</comment>
<dbReference type="InterPro" id="IPR010982">
    <property type="entry name" value="Lambda_DNA-bd_dom_sf"/>
</dbReference>
<dbReference type="InterPro" id="IPR050400">
    <property type="entry name" value="Bact_Cytoskel_RodZ"/>
</dbReference>
<feature type="transmembrane region" description="Helical" evidence="1">
    <location>
        <begin position="129"/>
        <end position="147"/>
    </location>
</feature>
<proteinExistence type="predicted"/>
<reference evidence="2 3" key="1">
    <citation type="submission" date="2017-08" db="EMBL/GenBank/DDBJ databases">
        <title>Pusillimonas indicus sp. nov., a member of the family Alcaligenaceae isolated from surface seawater.</title>
        <authorList>
            <person name="Li J."/>
        </authorList>
    </citation>
    <scope>NUCLEOTIDE SEQUENCE [LARGE SCALE GENOMIC DNA]</scope>
    <source>
        <strain evidence="2 3">17-4A</strain>
    </source>
</reference>